<dbReference type="PANTHER" id="PTHR37213:SF1">
    <property type="entry name" value="SUBTILISIN-LIKE PROTEASE"/>
    <property type="match status" value="1"/>
</dbReference>
<reference evidence="1 2" key="1">
    <citation type="submission" date="2022-01" db="EMBL/GenBank/DDBJ databases">
        <authorList>
            <person name="Xiong W."/>
            <person name="Schranz E."/>
        </authorList>
    </citation>
    <scope>NUCLEOTIDE SEQUENCE [LARGE SCALE GENOMIC DNA]</scope>
</reference>
<keyword evidence="2" id="KW-1185">Reference proteome</keyword>
<accession>A0AAU9NEG2</accession>
<dbReference type="Proteomes" id="UP001157418">
    <property type="component" value="Unassembled WGS sequence"/>
</dbReference>
<dbReference type="PANTHER" id="PTHR37213">
    <property type="entry name" value="SUBTILISIN-LIKE PROTEASE"/>
    <property type="match status" value="1"/>
</dbReference>
<evidence type="ECO:0000313" key="1">
    <source>
        <dbReference type="EMBL" id="CAH1436242.1"/>
    </source>
</evidence>
<comment type="caution">
    <text evidence="1">The sequence shown here is derived from an EMBL/GenBank/DDBJ whole genome shotgun (WGS) entry which is preliminary data.</text>
</comment>
<evidence type="ECO:0000313" key="2">
    <source>
        <dbReference type="Proteomes" id="UP001157418"/>
    </source>
</evidence>
<name>A0AAU9NEG2_9ASTR</name>
<proteinExistence type="predicted"/>
<organism evidence="1 2">
    <name type="scientific">Lactuca virosa</name>
    <dbReference type="NCBI Taxonomy" id="75947"/>
    <lineage>
        <taxon>Eukaryota</taxon>
        <taxon>Viridiplantae</taxon>
        <taxon>Streptophyta</taxon>
        <taxon>Embryophyta</taxon>
        <taxon>Tracheophyta</taxon>
        <taxon>Spermatophyta</taxon>
        <taxon>Magnoliopsida</taxon>
        <taxon>eudicotyledons</taxon>
        <taxon>Gunneridae</taxon>
        <taxon>Pentapetalae</taxon>
        <taxon>asterids</taxon>
        <taxon>campanulids</taxon>
        <taxon>Asterales</taxon>
        <taxon>Asteraceae</taxon>
        <taxon>Cichorioideae</taxon>
        <taxon>Cichorieae</taxon>
        <taxon>Lactucinae</taxon>
        <taxon>Lactuca</taxon>
    </lineage>
</organism>
<dbReference type="AlphaFoldDB" id="A0AAU9NEG2"/>
<sequence length="113" mass="12694">MGGLRGGSNLASWVVAGTLAYFLWVKPAQELKREQEARTALAVASDRYRYVEKVKELEAITNIISRFLLPHGARTITNMPLPLIKLLMTIPIGFDFKGSRFIEALHDAFHPLK</sequence>
<protein>
    <submittedName>
        <fullName evidence="1">Uncharacterized protein</fullName>
    </submittedName>
</protein>
<dbReference type="EMBL" id="CAKMRJ010004445">
    <property type="protein sequence ID" value="CAH1436242.1"/>
    <property type="molecule type" value="Genomic_DNA"/>
</dbReference>
<gene>
    <name evidence="1" type="ORF">LVIROSA_LOCUS22626</name>
</gene>